<name>A0ABY6MJ81_9BACT</name>
<reference evidence="1" key="1">
    <citation type="submission" date="2022-10" db="EMBL/GenBank/DDBJ databases">
        <title>Algoriphagus sp. a novel bacteria isolate from halophytes salicornia europaea.</title>
        <authorList>
            <person name="Peng Y."/>
            <person name="Jiang L."/>
            <person name="Lee J."/>
        </authorList>
    </citation>
    <scope>NUCLEOTIDE SEQUENCE</scope>
    <source>
        <strain evidence="1">TR-M5</strain>
    </source>
</reference>
<accession>A0ABY6MJ81</accession>
<dbReference type="Gene3D" id="3.90.580.10">
    <property type="entry name" value="Zinc finger, CHC2-type domain"/>
    <property type="match status" value="1"/>
</dbReference>
<dbReference type="Gene3D" id="3.40.1360.10">
    <property type="match status" value="1"/>
</dbReference>
<protein>
    <submittedName>
        <fullName evidence="1">Toprim domain-containing protein</fullName>
    </submittedName>
</protein>
<proteinExistence type="predicted"/>
<evidence type="ECO:0000313" key="1">
    <source>
        <dbReference type="EMBL" id="UZD23539.1"/>
    </source>
</evidence>
<dbReference type="SUPFAM" id="SSF57783">
    <property type="entry name" value="Zinc beta-ribbon"/>
    <property type="match status" value="1"/>
</dbReference>
<sequence>MNCKQANQISILEYLAAIGTQSAKNLGSYSIYFSPFREEKTPSFKVDHRSNLWIDFGNDNEGGTLIDLVLKLNPAFSIEDALNHLTQRNLESFSFQQQDNHHDLKAGSKIHVYAVKPIGTNNAISEYIESRELTLFVARQFCKEVYFEVDGKKYFGVGIQNNNGWSLRNKYWKGCTGQGISVFGDPKGNGNSTLAIFEGIFDLMSYFQRNNLQEIPSCLMSLNSLANTKKATSYFEQFKTVELYLDRDDQGKKNTKELLKEHSHCIDKSLDYTGYKDYNEMLIHEGRLGFLR</sequence>
<dbReference type="Pfam" id="PF13155">
    <property type="entry name" value="Toprim_2"/>
    <property type="match status" value="1"/>
</dbReference>
<dbReference type="Proteomes" id="UP001163156">
    <property type="component" value="Chromosome"/>
</dbReference>
<dbReference type="RefSeq" id="WP_264810082.1">
    <property type="nucleotide sequence ID" value="NZ_CP110226.1"/>
</dbReference>
<dbReference type="InterPro" id="IPR036977">
    <property type="entry name" value="DNA_primase_Znf_CHC2"/>
</dbReference>
<keyword evidence="2" id="KW-1185">Reference proteome</keyword>
<dbReference type="EMBL" id="CP110226">
    <property type="protein sequence ID" value="UZD23539.1"/>
    <property type="molecule type" value="Genomic_DNA"/>
</dbReference>
<evidence type="ECO:0000313" key="2">
    <source>
        <dbReference type="Proteomes" id="UP001163156"/>
    </source>
</evidence>
<dbReference type="SUPFAM" id="SSF56731">
    <property type="entry name" value="DNA primase core"/>
    <property type="match status" value="1"/>
</dbReference>
<organism evidence="1 2">
    <name type="scientific">Algoriphagus halophytocola</name>
    <dbReference type="NCBI Taxonomy" id="2991499"/>
    <lineage>
        <taxon>Bacteria</taxon>
        <taxon>Pseudomonadati</taxon>
        <taxon>Bacteroidota</taxon>
        <taxon>Cytophagia</taxon>
        <taxon>Cytophagales</taxon>
        <taxon>Cyclobacteriaceae</taxon>
        <taxon>Algoriphagus</taxon>
    </lineage>
</organism>
<gene>
    <name evidence="1" type="ORF">OM944_03400</name>
</gene>